<accession>A0A9P6SXB5</accession>
<comment type="caution">
    <text evidence="3">The sequence shown here is derived from an EMBL/GenBank/DDBJ whole genome shotgun (WGS) entry which is preliminary data.</text>
</comment>
<proteinExistence type="predicted"/>
<evidence type="ECO:0000256" key="1">
    <source>
        <dbReference type="SAM" id="MobiDB-lite"/>
    </source>
</evidence>
<gene>
    <name evidence="3" type="ORF">BGZ80_002118</name>
</gene>
<organism evidence="3 4">
    <name type="scientific">Entomortierella chlamydospora</name>
    <dbReference type="NCBI Taxonomy" id="101097"/>
    <lineage>
        <taxon>Eukaryota</taxon>
        <taxon>Fungi</taxon>
        <taxon>Fungi incertae sedis</taxon>
        <taxon>Mucoromycota</taxon>
        <taxon>Mortierellomycotina</taxon>
        <taxon>Mortierellomycetes</taxon>
        <taxon>Mortierellales</taxon>
        <taxon>Mortierellaceae</taxon>
        <taxon>Entomortierella</taxon>
    </lineage>
</organism>
<evidence type="ECO:0000259" key="2">
    <source>
        <dbReference type="PROSITE" id="PS50097"/>
    </source>
</evidence>
<protein>
    <recommendedName>
        <fullName evidence="2">BTB domain-containing protein</fullName>
    </recommendedName>
</protein>
<name>A0A9P6SXB5_9FUNG</name>
<reference evidence="3" key="1">
    <citation type="journal article" date="2020" name="Fungal Divers.">
        <title>Resolving the Mortierellaceae phylogeny through synthesis of multi-gene phylogenetics and phylogenomics.</title>
        <authorList>
            <person name="Vandepol N."/>
            <person name="Liber J."/>
            <person name="Desiro A."/>
            <person name="Na H."/>
            <person name="Kennedy M."/>
            <person name="Barry K."/>
            <person name="Grigoriev I.V."/>
            <person name="Miller A.N."/>
            <person name="O'Donnell K."/>
            <person name="Stajich J.E."/>
            <person name="Bonito G."/>
        </authorList>
    </citation>
    <scope>NUCLEOTIDE SEQUENCE</scope>
    <source>
        <strain evidence="3">NRRL 2769</strain>
    </source>
</reference>
<evidence type="ECO:0000313" key="3">
    <source>
        <dbReference type="EMBL" id="KAG0009733.1"/>
    </source>
</evidence>
<evidence type="ECO:0000313" key="4">
    <source>
        <dbReference type="Proteomes" id="UP000703661"/>
    </source>
</evidence>
<dbReference type="AlphaFoldDB" id="A0A9P6SXB5"/>
<dbReference type="EMBL" id="JAAAID010001512">
    <property type="protein sequence ID" value="KAG0009733.1"/>
    <property type="molecule type" value="Genomic_DNA"/>
</dbReference>
<feature type="domain" description="BTB" evidence="2">
    <location>
        <begin position="172"/>
        <end position="248"/>
    </location>
</feature>
<keyword evidence="4" id="KW-1185">Reference proteome</keyword>
<sequence length="370" mass="42273">MTNEDLCTFHFRISDNPHLLPSTPGRSTTDAAPPKTDTHGWSCQLSVLEDKSTLRATFGTSEANRIELKPCISLQIIAAYGLEHEPDRVLLSKRVKSEHLFKRGIEYREDVWVDQHYEFYIILSSHPVKLLGPFENGYSTHTLALSECDPVARNVDPLVEMMTQFERHSATSDVEYRFVSKEGLVLDRMRAHHSILSIYPSFSEKLTLAQSNPHQRTSTTVLVAPIEAWGTFERMFGFIYSGRLPREGFVPRSSQWGLAFELSREYGLEKCTSSSPWMEWHLSELRQVITDENVLELYFGWGYEYATVAGMCVRHVAERSQVHFQGGDLGSHIMGLLRDKYQGFQGCNEFQEALVVQSMKMYAQQQSIMA</sequence>
<dbReference type="PROSITE" id="PS50097">
    <property type="entry name" value="BTB"/>
    <property type="match status" value="1"/>
</dbReference>
<feature type="region of interest" description="Disordered" evidence="1">
    <location>
        <begin position="18"/>
        <end position="38"/>
    </location>
</feature>
<dbReference type="InterPro" id="IPR000210">
    <property type="entry name" value="BTB/POZ_dom"/>
</dbReference>
<dbReference type="Proteomes" id="UP000703661">
    <property type="component" value="Unassembled WGS sequence"/>
</dbReference>